<keyword evidence="2" id="KW-0472">Membrane</keyword>
<proteinExistence type="predicted"/>
<evidence type="ECO:0000313" key="3">
    <source>
        <dbReference type="EMBL" id="KAJ7743004.1"/>
    </source>
</evidence>
<accession>A0AAD7IJF9</accession>
<gene>
    <name evidence="3" type="ORF">DFH07DRAFT_943213</name>
</gene>
<feature type="transmembrane region" description="Helical" evidence="2">
    <location>
        <begin position="125"/>
        <end position="144"/>
    </location>
</feature>
<dbReference type="AlphaFoldDB" id="A0AAD7IJF9"/>
<organism evidence="3 4">
    <name type="scientific">Mycena maculata</name>
    <dbReference type="NCBI Taxonomy" id="230809"/>
    <lineage>
        <taxon>Eukaryota</taxon>
        <taxon>Fungi</taxon>
        <taxon>Dikarya</taxon>
        <taxon>Basidiomycota</taxon>
        <taxon>Agaricomycotina</taxon>
        <taxon>Agaricomycetes</taxon>
        <taxon>Agaricomycetidae</taxon>
        <taxon>Agaricales</taxon>
        <taxon>Marasmiineae</taxon>
        <taxon>Mycenaceae</taxon>
        <taxon>Mycena</taxon>
    </lineage>
</organism>
<evidence type="ECO:0000256" key="1">
    <source>
        <dbReference type="SAM" id="MobiDB-lite"/>
    </source>
</evidence>
<feature type="region of interest" description="Disordered" evidence="1">
    <location>
        <begin position="1"/>
        <end position="27"/>
    </location>
</feature>
<dbReference type="EMBL" id="JARJLG010000114">
    <property type="protein sequence ID" value="KAJ7743004.1"/>
    <property type="molecule type" value="Genomic_DNA"/>
</dbReference>
<keyword evidence="2" id="KW-1133">Transmembrane helix</keyword>
<name>A0AAD7IJF9_9AGAR</name>
<evidence type="ECO:0000313" key="4">
    <source>
        <dbReference type="Proteomes" id="UP001215280"/>
    </source>
</evidence>
<keyword evidence="4" id="KW-1185">Reference proteome</keyword>
<reference evidence="3" key="1">
    <citation type="submission" date="2023-03" db="EMBL/GenBank/DDBJ databases">
        <title>Massive genome expansion in bonnet fungi (Mycena s.s.) driven by repeated elements and novel gene families across ecological guilds.</title>
        <authorList>
            <consortium name="Lawrence Berkeley National Laboratory"/>
            <person name="Harder C.B."/>
            <person name="Miyauchi S."/>
            <person name="Viragh M."/>
            <person name="Kuo A."/>
            <person name="Thoen E."/>
            <person name="Andreopoulos B."/>
            <person name="Lu D."/>
            <person name="Skrede I."/>
            <person name="Drula E."/>
            <person name="Henrissat B."/>
            <person name="Morin E."/>
            <person name="Kohler A."/>
            <person name="Barry K."/>
            <person name="LaButti K."/>
            <person name="Morin E."/>
            <person name="Salamov A."/>
            <person name="Lipzen A."/>
            <person name="Mereny Z."/>
            <person name="Hegedus B."/>
            <person name="Baldrian P."/>
            <person name="Stursova M."/>
            <person name="Weitz H."/>
            <person name="Taylor A."/>
            <person name="Grigoriev I.V."/>
            <person name="Nagy L.G."/>
            <person name="Martin F."/>
            <person name="Kauserud H."/>
        </authorList>
    </citation>
    <scope>NUCLEOTIDE SEQUENCE</scope>
    <source>
        <strain evidence="3">CBHHK188m</strain>
    </source>
</reference>
<keyword evidence="2" id="KW-0812">Transmembrane</keyword>
<comment type="caution">
    <text evidence="3">The sequence shown here is derived from an EMBL/GenBank/DDBJ whole genome shotgun (WGS) entry which is preliminary data.</text>
</comment>
<evidence type="ECO:0000256" key="2">
    <source>
        <dbReference type="SAM" id="Phobius"/>
    </source>
</evidence>
<dbReference type="Proteomes" id="UP001215280">
    <property type="component" value="Unassembled WGS sequence"/>
</dbReference>
<sequence length="148" mass="16304">MTDDPYTPKAHPPKPLAGGCGPSIDTSRDAEAIFPGAEYFVVVDPGSRRGRLEEPSEDLDATILPAEGHSPQRDHRDTEHVEVQIFPSIFVHYKTGMGSQGVRKFRQICPGIIFHGTRMGLLRTAMPVVLGVILGYLITNWLHFNGII</sequence>
<protein>
    <submittedName>
        <fullName evidence="3">Uncharacterized protein</fullName>
    </submittedName>
</protein>